<dbReference type="EMBL" id="LAZR01025393">
    <property type="protein sequence ID" value="KKL72051.1"/>
    <property type="molecule type" value="Genomic_DNA"/>
</dbReference>
<protein>
    <submittedName>
        <fullName evidence="1">Uncharacterized protein</fullName>
    </submittedName>
</protein>
<name>A0A0F9F0R1_9ZZZZ</name>
<organism evidence="1">
    <name type="scientific">marine sediment metagenome</name>
    <dbReference type="NCBI Taxonomy" id="412755"/>
    <lineage>
        <taxon>unclassified sequences</taxon>
        <taxon>metagenomes</taxon>
        <taxon>ecological metagenomes</taxon>
    </lineage>
</organism>
<sequence>MPIHVICRTNLDAFARETWPKEMACRPVVGDMVESAAGKVLRVIGITHSYGEVMGSVGHMVTRPLLKVELNQRLYRP</sequence>
<reference evidence="1" key="1">
    <citation type="journal article" date="2015" name="Nature">
        <title>Complex archaea that bridge the gap between prokaryotes and eukaryotes.</title>
        <authorList>
            <person name="Spang A."/>
            <person name="Saw J.H."/>
            <person name="Jorgensen S.L."/>
            <person name="Zaremba-Niedzwiedzka K."/>
            <person name="Martijn J."/>
            <person name="Lind A.E."/>
            <person name="van Eijk R."/>
            <person name="Schleper C."/>
            <person name="Guy L."/>
            <person name="Ettema T.J."/>
        </authorList>
    </citation>
    <scope>NUCLEOTIDE SEQUENCE</scope>
</reference>
<accession>A0A0F9F0R1</accession>
<dbReference type="AlphaFoldDB" id="A0A0F9F0R1"/>
<proteinExistence type="predicted"/>
<comment type="caution">
    <text evidence="1">The sequence shown here is derived from an EMBL/GenBank/DDBJ whole genome shotgun (WGS) entry which is preliminary data.</text>
</comment>
<evidence type="ECO:0000313" key="1">
    <source>
        <dbReference type="EMBL" id="KKL72051.1"/>
    </source>
</evidence>
<gene>
    <name evidence="1" type="ORF">LCGC14_2088810</name>
</gene>